<evidence type="ECO:0000256" key="6">
    <source>
        <dbReference type="ARBA" id="ARBA00040529"/>
    </source>
</evidence>
<gene>
    <name evidence="11" type="ORF">C5613_43230</name>
</gene>
<feature type="active site" description="Proton acceptor" evidence="7">
    <location>
        <position position="379"/>
    </location>
</feature>
<dbReference type="SUPFAM" id="SSF53901">
    <property type="entry name" value="Thiolase-like"/>
    <property type="match status" value="2"/>
</dbReference>
<dbReference type="PIRSF" id="PIRSF000429">
    <property type="entry name" value="Ac-CoA_Ac_transf"/>
    <property type="match status" value="1"/>
</dbReference>
<dbReference type="InterPro" id="IPR020617">
    <property type="entry name" value="Thiolase_C"/>
</dbReference>
<dbReference type="Proteomes" id="UP000239290">
    <property type="component" value="Unassembled WGS sequence"/>
</dbReference>
<evidence type="ECO:0000256" key="7">
    <source>
        <dbReference type="PIRSR" id="PIRSR000429-1"/>
    </source>
</evidence>
<dbReference type="PANTHER" id="PTHR18919:SF107">
    <property type="entry name" value="ACETYL-COA ACETYLTRANSFERASE, CYTOSOLIC"/>
    <property type="match status" value="1"/>
</dbReference>
<dbReference type="Gene3D" id="3.40.47.10">
    <property type="match status" value="2"/>
</dbReference>
<dbReference type="InterPro" id="IPR020616">
    <property type="entry name" value="Thiolase_N"/>
</dbReference>
<evidence type="ECO:0000259" key="10">
    <source>
        <dbReference type="Pfam" id="PF02803"/>
    </source>
</evidence>
<dbReference type="InterPro" id="IPR002155">
    <property type="entry name" value="Thiolase"/>
</dbReference>
<sequence>MSASVIVAGARTPIGKLGGALSPLTAVELGSHAIAAAVQRAGVVANDVDSVIMGTVVQAGVGPNPARQSAVAAGLPMTVPATTVNNLCLSGLQAIISADHLIRSGDADVVVAGGMESMSNAPYLARGARKGYRYGPHPLEDALDRDALTCAFDQMSMGAATERYQAAESFTRVELDAYAAQSHRRAAAATANSTFATEIVPVEISSRRGNTTITADEGIRSDTTLESLARLSPAFAADGTTTAGSSSQLSDGACALVIMRKEVAQARNIEWLAEIRSHALVAGPDTSLLHQPSSAIVEAIRRSKTITLTDLGLFEVNEAFASVAIASMRDLGITDELVNINGGAIALGHPVGMSGARVTLTLMHALRRRGGGLGAAALCGGGGQGIAIILESPRSAAPN</sequence>
<protein>
    <recommendedName>
        <fullName evidence="6">Probable acetyl-CoA acetyltransferase</fullName>
        <ecNumber evidence="2">2.3.1.9</ecNumber>
    </recommendedName>
    <alternativeName>
        <fullName evidence="5">Acetoacetyl-CoA thiolase</fullName>
    </alternativeName>
</protein>
<evidence type="ECO:0000256" key="8">
    <source>
        <dbReference type="RuleBase" id="RU003557"/>
    </source>
</evidence>
<comment type="caution">
    <text evidence="11">The sequence shown here is derived from an EMBL/GenBank/DDBJ whole genome shotgun (WGS) entry which is preliminary data.</text>
</comment>
<feature type="active site" description="Proton acceptor" evidence="7">
    <location>
        <position position="349"/>
    </location>
</feature>
<comment type="similarity">
    <text evidence="1 8">Belongs to the thiolase-like superfamily. Thiolase family.</text>
</comment>
<dbReference type="Pfam" id="PF02803">
    <property type="entry name" value="Thiolase_C"/>
    <property type="match status" value="1"/>
</dbReference>
<evidence type="ECO:0000313" key="11">
    <source>
        <dbReference type="EMBL" id="PQP11755.1"/>
    </source>
</evidence>
<feature type="domain" description="Thiolase C-terminal" evidence="10">
    <location>
        <begin position="270"/>
        <end position="391"/>
    </location>
</feature>
<evidence type="ECO:0000313" key="12">
    <source>
        <dbReference type="Proteomes" id="UP000239290"/>
    </source>
</evidence>
<dbReference type="PROSITE" id="PS00098">
    <property type="entry name" value="THIOLASE_1"/>
    <property type="match status" value="1"/>
</dbReference>
<accession>A0A2S8IAK5</accession>
<dbReference type="CDD" id="cd00751">
    <property type="entry name" value="thiolase"/>
    <property type="match status" value="1"/>
</dbReference>
<dbReference type="InterPro" id="IPR020615">
    <property type="entry name" value="Thiolase_acyl_enz_int_AS"/>
</dbReference>
<dbReference type="Pfam" id="PF00108">
    <property type="entry name" value="Thiolase_N"/>
    <property type="match status" value="1"/>
</dbReference>
<dbReference type="PROSITE" id="PS00099">
    <property type="entry name" value="THIOLASE_3"/>
    <property type="match status" value="1"/>
</dbReference>
<dbReference type="EC" id="2.3.1.9" evidence="2"/>
<evidence type="ECO:0000256" key="4">
    <source>
        <dbReference type="ARBA" id="ARBA00023315"/>
    </source>
</evidence>
<name>A0A2S8IAK5_RHOOP</name>
<evidence type="ECO:0000256" key="1">
    <source>
        <dbReference type="ARBA" id="ARBA00010982"/>
    </source>
</evidence>
<dbReference type="InterPro" id="IPR016039">
    <property type="entry name" value="Thiolase-like"/>
</dbReference>
<dbReference type="GO" id="GO:0003985">
    <property type="term" value="F:acetyl-CoA C-acetyltransferase activity"/>
    <property type="evidence" value="ECO:0007669"/>
    <property type="project" value="UniProtKB-EC"/>
</dbReference>
<evidence type="ECO:0000256" key="3">
    <source>
        <dbReference type="ARBA" id="ARBA00022679"/>
    </source>
</evidence>
<reference evidence="12" key="1">
    <citation type="submission" date="2018-02" db="EMBL/GenBank/DDBJ databases">
        <title>Draft genome sequencing of Rhodococcus opacus KU647198.</title>
        <authorList>
            <person name="Zheng B.-X."/>
        </authorList>
    </citation>
    <scope>NUCLEOTIDE SEQUENCE [LARGE SCALE GENOMIC DNA]</scope>
    <source>
        <strain evidence="12">04-OD7</strain>
    </source>
</reference>
<evidence type="ECO:0000256" key="5">
    <source>
        <dbReference type="ARBA" id="ARBA00030755"/>
    </source>
</evidence>
<dbReference type="NCBIfam" id="TIGR01930">
    <property type="entry name" value="AcCoA-C-Actrans"/>
    <property type="match status" value="1"/>
</dbReference>
<evidence type="ECO:0000259" key="9">
    <source>
        <dbReference type="Pfam" id="PF00108"/>
    </source>
</evidence>
<keyword evidence="4 8" id="KW-0012">Acyltransferase</keyword>
<dbReference type="RefSeq" id="WP_105423947.1">
    <property type="nucleotide sequence ID" value="NZ_PUIO01000114.1"/>
</dbReference>
<dbReference type="EMBL" id="PUIO01000114">
    <property type="protein sequence ID" value="PQP11755.1"/>
    <property type="molecule type" value="Genomic_DNA"/>
</dbReference>
<dbReference type="InterPro" id="IPR020613">
    <property type="entry name" value="Thiolase_CS"/>
</dbReference>
<feature type="active site" description="Acyl-thioester intermediate" evidence="7">
    <location>
        <position position="88"/>
    </location>
</feature>
<proteinExistence type="inferred from homology"/>
<keyword evidence="3 8" id="KW-0808">Transferase</keyword>
<dbReference type="AlphaFoldDB" id="A0A2S8IAK5"/>
<dbReference type="InterPro" id="IPR020610">
    <property type="entry name" value="Thiolase_AS"/>
</dbReference>
<feature type="domain" description="Thiolase N-terminal" evidence="9">
    <location>
        <begin position="5"/>
        <end position="261"/>
    </location>
</feature>
<dbReference type="PROSITE" id="PS00737">
    <property type="entry name" value="THIOLASE_2"/>
    <property type="match status" value="1"/>
</dbReference>
<organism evidence="11 12">
    <name type="scientific">Rhodococcus opacus</name>
    <name type="common">Nocardia opaca</name>
    <dbReference type="NCBI Taxonomy" id="37919"/>
    <lineage>
        <taxon>Bacteria</taxon>
        <taxon>Bacillati</taxon>
        <taxon>Actinomycetota</taxon>
        <taxon>Actinomycetes</taxon>
        <taxon>Mycobacteriales</taxon>
        <taxon>Nocardiaceae</taxon>
        <taxon>Rhodococcus</taxon>
    </lineage>
</organism>
<evidence type="ECO:0000256" key="2">
    <source>
        <dbReference type="ARBA" id="ARBA00012705"/>
    </source>
</evidence>
<dbReference type="PANTHER" id="PTHR18919">
    <property type="entry name" value="ACETYL-COA C-ACYLTRANSFERASE"/>
    <property type="match status" value="1"/>
</dbReference>